<protein>
    <submittedName>
        <fullName evidence="4">ATP-dependent helicase BRM</fullName>
    </submittedName>
</protein>
<dbReference type="AlphaFoldDB" id="A0AAW2VHM4"/>
<dbReference type="InterPro" id="IPR001487">
    <property type="entry name" value="Bromodomain"/>
</dbReference>
<organism evidence="4">
    <name type="scientific">Sesamum radiatum</name>
    <name type="common">Black benniseed</name>
    <dbReference type="NCBI Taxonomy" id="300843"/>
    <lineage>
        <taxon>Eukaryota</taxon>
        <taxon>Viridiplantae</taxon>
        <taxon>Streptophyta</taxon>
        <taxon>Embryophyta</taxon>
        <taxon>Tracheophyta</taxon>
        <taxon>Spermatophyta</taxon>
        <taxon>Magnoliopsida</taxon>
        <taxon>eudicotyledons</taxon>
        <taxon>Gunneridae</taxon>
        <taxon>Pentapetalae</taxon>
        <taxon>asterids</taxon>
        <taxon>lamiids</taxon>
        <taxon>Lamiales</taxon>
        <taxon>Pedaliaceae</taxon>
        <taxon>Sesamum</taxon>
    </lineage>
</organism>
<evidence type="ECO:0000259" key="3">
    <source>
        <dbReference type="SMART" id="SM00297"/>
    </source>
</evidence>
<dbReference type="EMBL" id="JACGWJ010000003">
    <property type="protein sequence ID" value="KAL0428845.1"/>
    <property type="molecule type" value="Genomic_DNA"/>
</dbReference>
<keyword evidence="4" id="KW-0347">Helicase</keyword>
<feature type="compositionally biased region" description="Low complexity" evidence="2">
    <location>
        <begin position="219"/>
        <end position="229"/>
    </location>
</feature>
<feature type="compositionally biased region" description="Polar residues" evidence="2">
    <location>
        <begin position="126"/>
        <end position="141"/>
    </location>
</feature>
<dbReference type="GO" id="GO:0004386">
    <property type="term" value="F:helicase activity"/>
    <property type="evidence" value="ECO:0007669"/>
    <property type="project" value="UniProtKB-KW"/>
</dbReference>
<feature type="compositionally biased region" description="Basic and acidic residues" evidence="2">
    <location>
        <begin position="176"/>
        <end position="187"/>
    </location>
</feature>
<evidence type="ECO:0000256" key="1">
    <source>
        <dbReference type="ARBA" id="ARBA00023117"/>
    </source>
</evidence>
<keyword evidence="4" id="KW-0067">ATP-binding</keyword>
<evidence type="ECO:0000313" key="4">
    <source>
        <dbReference type="EMBL" id="KAL0428845.1"/>
    </source>
</evidence>
<accession>A0AAW2VHM4</accession>
<feature type="domain" description="Bromo" evidence="3">
    <location>
        <begin position="2"/>
        <end position="113"/>
    </location>
</feature>
<feature type="compositionally biased region" description="Low complexity" evidence="2">
    <location>
        <begin position="188"/>
        <end position="204"/>
    </location>
</feature>
<dbReference type="FunFam" id="1.20.920.10:FF:000038">
    <property type="entry name" value="Brahma1"/>
    <property type="match status" value="1"/>
</dbReference>
<reference evidence="4" key="2">
    <citation type="journal article" date="2024" name="Plant">
        <title>Genomic evolution and insights into agronomic trait innovations of Sesamum species.</title>
        <authorList>
            <person name="Miao H."/>
            <person name="Wang L."/>
            <person name="Qu L."/>
            <person name="Liu H."/>
            <person name="Sun Y."/>
            <person name="Le M."/>
            <person name="Wang Q."/>
            <person name="Wei S."/>
            <person name="Zheng Y."/>
            <person name="Lin W."/>
            <person name="Duan Y."/>
            <person name="Cao H."/>
            <person name="Xiong S."/>
            <person name="Wang X."/>
            <person name="Wei L."/>
            <person name="Li C."/>
            <person name="Ma Q."/>
            <person name="Ju M."/>
            <person name="Zhao R."/>
            <person name="Li G."/>
            <person name="Mu C."/>
            <person name="Tian Q."/>
            <person name="Mei H."/>
            <person name="Zhang T."/>
            <person name="Gao T."/>
            <person name="Zhang H."/>
        </authorList>
    </citation>
    <scope>NUCLEOTIDE SEQUENCE</scope>
    <source>
        <strain evidence="4">G02</strain>
    </source>
</reference>
<feature type="region of interest" description="Disordered" evidence="2">
    <location>
        <begin position="126"/>
        <end position="266"/>
    </location>
</feature>
<proteinExistence type="predicted"/>
<sequence length="266" mass="29029">MSEVIQRKCKNVISKLQRRIDNEGHQIIPLLTELWRRIENSSSVGGAGDNILDLRKIQVRVDKFEYSGVMELVSDVQLMLKCGMQYHGFSYEVRSEARKVHDLFFDILNVAFSDTDFREARNSMSFSASVATPATGPSSRQAPAGPSKRQKSVRDVDSDNSPFQKPQSRAPIHTVESTKRKDREKSAPKSGSGSAGPLSPTGLGRSIKSPGSISGAKDTGSSQQSSTQGWAALSPQQGNNSGGSVGWANPVKRMRTDAGRRRPSHL</sequence>
<dbReference type="Gene3D" id="1.20.920.10">
    <property type="entry name" value="Bromodomain-like"/>
    <property type="match status" value="1"/>
</dbReference>
<dbReference type="SUPFAM" id="SSF47370">
    <property type="entry name" value="Bromodomain"/>
    <property type="match status" value="1"/>
</dbReference>
<evidence type="ECO:0000256" key="2">
    <source>
        <dbReference type="SAM" id="MobiDB-lite"/>
    </source>
</evidence>
<comment type="caution">
    <text evidence="4">The sequence shown here is derived from an EMBL/GenBank/DDBJ whole genome shotgun (WGS) entry which is preliminary data.</text>
</comment>
<reference evidence="4" key="1">
    <citation type="submission" date="2020-06" db="EMBL/GenBank/DDBJ databases">
        <authorList>
            <person name="Li T."/>
            <person name="Hu X."/>
            <person name="Zhang T."/>
            <person name="Song X."/>
            <person name="Zhang H."/>
            <person name="Dai N."/>
            <person name="Sheng W."/>
            <person name="Hou X."/>
            <person name="Wei L."/>
        </authorList>
    </citation>
    <scope>NUCLEOTIDE SEQUENCE</scope>
    <source>
        <strain evidence="4">G02</strain>
        <tissue evidence="4">Leaf</tissue>
    </source>
</reference>
<keyword evidence="1" id="KW-0103">Bromodomain</keyword>
<dbReference type="SMART" id="SM00297">
    <property type="entry name" value="BROMO"/>
    <property type="match status" value="1"/>
</dbReference>
<gene>
    <name evidence="4" type="ORF">Sradi_0510500</name>
</gene>
<keyword evidence="4" id="KW-0378">Hydrolase</keyword>
<dbReference type="InterPro" id="IPR036427">
    <property type="entry name" value="Bromodomain-like_sf"/>
</dbReference>
<name>A0AAW2VHM4_SESRA</name>
<keyword evidence="4" id="KW-0547">Nucleotide-binding</keyword>